<evidence type="ECO:0008006" key="5">
    <source>
        <dbReference type="Google" id="ProtNLM"/>
    </source>
</evidence>
<evidence type="ECO:0000313" key="4">
    <source>
        <dbReference type="Proteomes" id="UP001223390"/>
    </source>
</evidence>
<sequence length="251" mass="26102">MKRCTRLAATLPVAVGLALAPVPAALADGSAHDGAKAVSAIVRAAPAPPPCDPFQIQKDAFALGHKEGLADGRADGFADAYRQSYDDAFKKNQGLTADQCQDFALKAFQDGYGRGYETGFKEGQAKGAKEGQKEGKEDRREGNDSRNVLVELIAVKAQPASGEIDCSFGVTFSATVAASGPGTIRFHWDRPTGKLPGTLTFGEDGATRVAISHSVIPAGATKATITQKFVVDSGPSKGKSGQFTAGVTCKK</sequence>
<keyword evidence="2" id="KW-0732">Signal</keyword>
<organism evidence="3 4">
    <name type="scientific">Streptomyces katrae</name>
    <dbReference type="NCBI Taxonomy" id="68223"/>
    <lineage>
        <taxon>Bacteria</taxon>
        <taxon>Bacillati</taxon>
        <taxon>Actinomycetota</taxon>
        <taxon>Actinomycetes</taxon>
        <taxon>Kitasatosporales</taxon>
        <taxon>Streptomycetaceae</taxon>
        <taxon>Streptomyces</taxon>
    </lineage>
</organism>
<name>A0ABT7GNB6_9ACTN</name>
<proteinExistence type="predicted"/>
<feature type="chain" id="PRO_5045998131" description="Ig-like domain-containing protein" evidence="2">
    <location>
        <begin position="28"/>
        <end position="251"/>
    </location>
</feature>
<keyword evidence="4" id="KW-1185">Reference proteome</keyword>
<evidence type="ECO:0000256" key="2">
    <source>
        <dbReference type="SAM" id="SignalP"/>
    </source>
</evidence>
<comment type="caution">
    <text evidence="3">The sequence shown here is derived from an EMBL/GenBank/DDBJ whole genome shotgun (WGS) entry which is preliminary data.</text>
</comment>
<feature type="region of interest" description="Disordered" evidence="1">
    <location>
        <begin position="119"/>
        <end position="143"/>
    </location>
</feature>
<dbReference type="Proteomes" id="UP001223390">
    <property type="component" value="Unassembled WGS sequence"/>
</dbReference>
<accession>A0ABT7GNB6</accession>
<dbReference type="EMBL" id="JASITI010000003">
    <property type="protein sequence ID" value="MDK9494781.1"/>
    <property type="molecule type" value="Genomic_DNA"/>
</dbReference>
<gene>
    <name evidence="3" type="ORF">QEZ40_003415</name>
</gene>
<protein>
    <recommendedName>
        <fullName evidence="5">Ig-like domain-containing protein</fullName>
    </recommendedName>
</protein>
<feature type="signal peptide" evidence="2">
    <location>
        <begin position="1"/>
        <end position="27"/>
    </location>
</feature>
<reference evidence="3 4" key="1">
    <citation type="submission" date="2023-05" db="EMBL/GenBank/DDBJ databases">
        <title>Sequencing and Assembly of Streptomyces sp. NP73.</title>
        <authorList>
            <person name="Konwar A.N."/>
            <person name="Saikia K."/>
            <person name="Thakur D."/>
        </authorList>
    </citation>
    <scope>NUCLEOTIDE SEQUENCE [LARGE SCALE GENOMIC DNA]</scope>
    <source>
        <strain evidence="3 4">NP73</strain>
    </source>
</reference>
<dbReference type="RefSeq" id="WP_285340539.1">
    <property type="nucleotide sequence ID" value="NZ_JASITI010000003.1"/>
</dbReference>
<evidence type="ECO:0000256" key="1">
    <source>
        <dbReference type="SAM" id="MobiDB-lite"/>
    </source>
</evidence>
<evidence type="ECO:0000313" key="3">
    <source>
        <dbReference type="EMBL" id="MDK9494781.1"/>
    </source>
</evidence>